<keyword evidence="14" id="KW-1185">Reference proteome</keyword>
<dbReference type="PANTHER" id="PTHR32089">
    <property type="entry name" value="METHYL-ACCEPTING CHEMOTAXIS PROTEIN MCPB"/>
    <property type="match status" value="1"/>
</dbReference>
<name>A0A1D9NZU0_9FIRM</name>
<dbReference type="SMART" id="SM00283">
    <property type="entry name" value="MA"/>
    <property type="match status" value="1"/>
</dbReference>
<dbReference type="SUPFAM" id="SSF58104">
    <property type="entry name" value="Methyl-accepting chemotaxis protein (MCP) signaling domain"/>
    <property type="match status" value="1"/>
</dbReference>
<keyword evidence="6 10" id="KW-0472">Membrane</keyword>
<evidence type="ECO:0000313" key="13">
    <source>
        <dbReference type="EMBL" id="AOZ95739.1"/>
    </source>
</evidence>
<dbReference type="InterPro" id="IPR004089">
    <property type="entry name" value="MCPsignal_dom"/>
</dbReference>
<organism evidence="13 14">
    <name type="scientific">Butyrivibrio hungatei</name>
    <dbReference type="NCBI Taxonomy" id="185008"/>
    <lineage>
        <taxon>Bacteria</taxon>
        <taxon>Bacillati</taxon>
        <taxon>Bacillota</taxon>
        <taxon>Clostridia</taxon>
        <taxon>Lachnospirales</taxon>
        <taxon>Lachnospiraceae</taxon>
        <taxon>Butyrivibrio</taxon>
    </lineage>
</organism>
<dbReference type="Gene3D" id="3.30.450.20">
    <property type="entry name" value="PAS domain"/>
    <property type="match status" value="1"/>
</dbReference>
<evidence type="ECO:0000256" key="2">
    <source>
        <dbReference type="ARBA" id="ARBA00022475"/>
    </source>
</evidence>
<dbReference type="SUPFAM" id="SSF103190">
    <property type="entry name" value="Sensory domain-like"/>
    <property type="match status" value="2"/>
</dbReference>
<evidence type="ECO:0000259" key="12">
    <source>
        <dbReference type="PROSITE" id="PS50885"/>
    </source>
</evidence>
<feature type="domain" description="Methyl-accepting transducer" evidence="11">
    <location>
        <begin position="381"/>
        <end position="638"/>
    </location>
</feature>
<evidence type="ECO:0000256" key="4">
    <source>
        <dbReference type="ARBA" id="ARBA00022692"/>
    </source>
</evidence>
<evidence type="ECO:0000256" key="5">
    <source>
        <dbReference type="ARBA" id="ARBA00022989"/>
    </source>
</evidence>
<dbReference type="GO" id="GO:0005886">
    <property type="term" value="C:plasma membrane"/>
    <property type="evidence" value="ECO:0007669"/>
    <property type="project" value="UniProtKB-SubCell"/>
</dbReference>
<evidence type="ECO:0000256" key="6">
    <source>
        <dbReference type="ARBA" id="ARBA00023136"/>
    </source>
</evidence>
<dbReference type="Gene3D" id="1.10.287.950">
    <property type="entry name" value="Methyl-accepting chemotaxis protein"/>
    <property type="match status" value="1"/>
</dbReference>
<dbReference type="Pfam" id="PF02743">
    <property type="entry name" value="dCache_1"/>
    <property type="match status" value="1"/>
</dbReference>
<keyword evidence="5 10" id="KW-1133">Transmembrane helix</keyword>
<evidence type="ECO:0000256" key="1">
    <source>
        <dbReference type="ARBA" id="ARBA00004651"/>
    </source>
</evidence>
<keyword evidence="7 9" id="KW-0807">Transducer</keyword>
<keyword evidence="4 10" id="KW-0812">Transmembrane</keyword>
<dbReference type="AlphaFoldDB" id="A0A1D9NZU0"/>
<feature type="transmembrane region" description="Helical" evidence="10">
    <location>
        <begin position="21"/>
        <end position="41"/>
    </location>
</feature>
<dbReference type="EMBL" id="CP017831">
    <property type="protein sequence ID" value="AOZ95739.1"/>
    <property type="molecule type" value="Genomic_DNA"/>
</dbReference>
<dbReference type="PROSITE" id="PS50111">
    <property type="entry name" value="CHEMOTAXIS_TRANSDUC_2"/>
    <property type="match status" value="1"/>
</dbReference>
<dbReference type="CDD" id="cd12914">
    <property type="entry name" value="PDC1_DGC_like"/>
    <property type="match status" value="1"/>
</dbReference>
<dbReference type="RefSeq" id="WP_071175481.1">
    <property type="nucleotide sequence ID" value="NZ_CP017831.1"/>
</dbReference>
<comment type="subcellular location">
    <subcellularLocation>
        <location evidence="1">Cell membrane</location>
        <topology evidence="1">Multi-pass membrane protein</topology>
    </subcellularLocation>
</comment>
<proteinExistence type="inferred from homology"/>
<dbReference type="InterPro" id="IPR033479">
    <property type="entry name" value="dCache_1"/>
</dbReference>
<accession>A0A1D9NZU0</accession>
<reference evidence="14" key="1">
    <citation type="submission" date="2016-10" db="EMBL/GenBank/DDBJ databases">
        <title>The complete genome sequence of the rumen bacterium Butyrivibrio hungatei MB2003.</title>
        <authorList>
            <person name="Palevich N."/>
            <person name="Kelly W.J."/>
            <person name="Leahy S.C."/>
            <person name="Altermann E."/>
            <person name="Rakonjac J."/>
            <person name="Attwood G.T."/>
        </authorList>
    </citation>
    <scope>NUCLEOTIDE SEQUENCE [LARGE SCALE GENOMIC DNA]</scope>
    <source>
        <strain evidence="14">MB2003</strain>
    </source>
</reference>
<dbReference type="InterPro" id="IPR029151">
    <property type="entry name" value="Sensor-like_sf"/>
</dbReference>
<dbReference type="GO" id="GO:0006935">
    <property type="term" value="P:chemotaxis"/>
    <property type="evidence" value="ECO:0007669"/>
    <property type="project" value="UniProtKB-KW"/>
</dbReference>
<keyword evidence="2" id="KW-1003">Cell membrane</keyword>
<feature type="domain" description="HAMP" evidence="12">
    <location>
        <begin position="309"/>
        <end position="362"/>
    </location>
</feature>
<gene>
    <name evidence="13" type="ORF">bhn_I0705</name>
</gene>
<dbReference type="KEGG" id="bhu:bhn_I0705"/>
<dbReference type="Pfam" id="PF00015">
    <property type="entry name" value="MCPsignal"/>
    <property type="match status" value="1"/>
</dbReference>
<keyword evidence="3" id="KW-0145">Chemotaxis</keyword>
<dbReference type="PANTHER" id="PTHR32089:SF112">
    <property type="entry name" value="LYSOZYME-LIKE PROTEIN-RELATED"/>
    <property type="match status" value="1"/>
</dbReference>
<dbReference type="GO" id="GO:0007165">
    <property type="term" value="P:signal transduction"/>
    <property type="evidence" value="ECO:0007669"/>
    <property type="project" value="UniProtKB-KW"/>
</dbReference>
<comment type="similarity">
    <text evidence="8">Belongs to the methyl-accepting chemotaxis (MCP) protein family.</text>
</comment>
<evidence type="ECO:0000256" key="3">
    <source>
        <dbReference type="ARBA" id="ARBA00022500"/>
    </source>
</evidence>
<protein>
    <submittedName>
        <fullName evidence="13">Methyl-accepting chemotaxis protein</fullName>
    </submittedName>
</protein>
<evidence type="ECO:0000313" key="14">
    <source>
        <dbReference type="Proteomes" id="UP000179284"/>
    </source>
</evidence>
<dbReference type="Proteomes" id="UP000179284">
    <property type="component" value="Chromosome I"/>
</dbReference>
<sequence length="679" mass="72263">MSAENKNANGIKFADSIKTKLIGIMILVAAVPLAVAVIVSYNTSTSKALLDAEDAAEWQVWYVESQFENACNTNLTTIKNIASNPTVVAYVSGDTSIPYEEVQDIVRRADDVMNDGVITSIAGPSGMQVVRTEGDFIDVSEREYFQEAIKGNTYISNVMVSKTTGKRMITFSTPVMDGNKIVGVAHRNYDLNNFHELLAKDTTNAFMVDREGTLCAHAAYVVGEGDNTNEDFSYMQFFSNTEEEGFYLEKAYDDSYIAFARDPNSGFVIATATAKSEVLGAARKSAIIVIAVGVGLLIVAMIISILMAKSFTEPIKAVQRSLEALSDGRFKMVEKHDARKDEFGLISKATNSLIETLDGIVTNIKRSADNVGKSSEELSDMANQISQTAEDVSNAVQEIASGATQQADEIQSASENVGRIGDAVGSVQNSSGDLTNLAGKMKEASEVSSKSLQSLQDSSSEMTAKIDDIANTIQATKDAVNTISEKVEGITSIATQTNLLSLNASIEAARAGEAGKGFAVVAEEIGKLADDSKDMADDIRKEMEVLLEQSEAAVLAAEEVKKGNSDQQIALGETLEAVNGMLDDIGSTVGGVQLISEGADTCETSKNAVVDTMSALSAISEENAASSEETGASMQELSATVTTLAGSANGLKDIAEKLNEEMKFFKGSTEVEISEETAE</sequence>
<feature type="transmembrane region" description="Helical" evidence="10">
    <location>
        <begin position="286"/>
        <end position="308"/>
    </location>
</feature>
<evidence type="ECO:0000256" key="9">
    <source>
        <dbReference type="PROSITE-ProRule" id="PRU00284"/>
    </source>
</evidence>
<evidence type="ECO:0000259" key="11">
    <source>
        <dbReference type="PROSITE" id="PS50111"/>
    </source>
</evidence>
<dbReference type="PROSITE" id="PS50885">
    <property type="entry name" value="HAMP"/>
    <property type="match status" value="1"/>
</dbReference>
<evidence type="ECO:0000256" key="10">
    <source>
        <dbReference type="SAM" id="Phobius"/>
    </source>
</evidence>
<evidence type="ECO:0000256" key="8">
    <source>
        <dbReference type="ARBA" id="ARBA00029447"/>
    </source>
</evidence>
<dbReference type="InterPro" id="IPR003660">
    <property type="entry name" value="HAMP_dom"/>
</dbReference>
<dbReference type="OrthoDB" id="9762005at2"/>
<evidence type="ECO:0000256" key="7">
    <source>
        <dbReference type="ARBA" id="ARBA00023224"/>
    </source>
</evidence>